<evidence type="ECO:0008006" key="4">
    <source>
        <dbReference type="Google" id="ProtNLM"/>
    </source>
</evidence>
<organism evidence="2 3">
    <name type="scientific">Hymenobacter humi</name>
    <dbReference type="NCBI Taxonomy" id="1411620"/>
    <lineage>
        <taxon>Bacteria</taxon>
        <taxon>Pseudomonadati</taxon>
        <taxon>Bacteroidota</taxon>
        <taxon>Cytophagia</taxon>
        <taxon>Cytophagales</taxon>
        <taxon>Hymenobacteraceae</taxon>
        <taxon>Hymenobacter</taxon>
    </lineage>
</organism>
<sequence>MFTSISKEKQAMNNTSNFIRGESIISNVTGWLFGLVALAIGVINTFWGNDPGFGLFIILLAFFFFPPLNVFLKEKTGFVIPRVAKWLLGFFILWASLGVGELFNKIELMMASF</sequence>
<evidence type="ECO:0000313" key="2">
    <source>
        <dbReference type="EMBL" id="MFC7668303.1"/>
    </source>
</evidence>
<comment type="caution">
    <text evidence="2">The sequence shown here is derived from an EMBL/GenBank/DDBJ whole genome shotgun (WGS) entry which is preliminary data.</text>
</comment>
<feature type="transmembrane region" description="Helical" evidence="1">
    <location>
        <begin position="84"/>
        <end position="103"/>
    </location>
</feature>
<name>A0ABW2U498_9BACT</name>
<keyword evidence="1" id="KW-1133">Transmembrane helix</keyword>
<evidence type="ECO:0000313" key="3">
    <source>
        <dbReference type="Proteomes" id="UP001596513"/>
    </source>
</evidence>
<feature type="transmembrane region" description="Helical" evidence="1">
    <location>
        <begin position="53"/>
        <end position="72"/>
    </location>
</feature>
<protein>
    <recommendedName>
        <fullName evidence="4">AI-2E family transporter</fullName>
    </recommendedName>
</protein>
<keyword evidence="1" id="KW-0812">Transmembrane</keyword>
<dbReference type="Proteomes" id="UP001596513">
    <property type="component" value="Unassembled WGS sequence"/>
</dbReference>
<evidence type="ECO:0000256" key="1">
    <source>
        <dbReference type="SAM" id="Phobius"/>
    </source>
</evidence>
<proteinExistence type="predicted"/>
<gene>
    <name evidence="2" type="ORF">ACFQT0_13630</name>
</gene>
<keyword evidence="1" id="KW-0472">Membrane</keyword>
<keyword evidence="3" id="KW-1185">Reference proteome</keyword>
<accession>A0ABW2U498</accession>
<dbReference type="RefSeq" id="WP_380203509.1">
    <property type="nucleotide sequence ID" value="NZ_JBHTEK010000001.1"/>
</dbReference>
<reference evidence="3" key="1">
    <citation type="journal article" date="2019" name="Int. J. Syst. Evol. Microbiol.">
        <title>The Global Catalogue of Microorganisms (GCM) 10K type strain sequencing project: providing services to taxonomists for standard genome sequencing and annotation.</title>
        <authorList>
            <consortium name="The Broad Institute Genomics Platform"/>
            <consortium name="The Broad Institute Genome Sequencing Center for Infectious Disease"/>
            <person name="Wu L."/>
            <person name="Ma J."/>
        </authorList>
    </citation>
    <scope>NUCLEOTIDE SEQUENCE [LARGE SCALE GENOMIC DNA]</scope>
    <source>
        <strain evidence="3">JCM 19635</strain>
    </source>
</reference>
<feature type="transmembrane region" description="Helical" evidence="1">
    <location>
        <begin position="28"/>
        <end position="47"/>
    </location>
</feature>
<dbReference type="EMBL" id="JBHTEK010000001">
    <property type="protein sequence ID" value="MFC7668303.1"/>
    <property type="molecule type" value="Genomic_DNA"/>
</dbReference>